<keyword evidence="13" id="KW-0963">Cytoplasm</keyword>
<feature type="domain" description="Mur ligase N-terminal catalytic" evidence="16">
    <location>
        <begin position="46"/>
        <end position="122"/>
    </location>
</feature>
<dbReference type="GO" id="GO:0008360">
    <property type="term" value="P:regulation of cell shape"/>
    <property type="evidence" value="ECO:0007669"/>
    <property type="project" value="UniProtKB-KW"/>
</dbReference>
<evidence type="ECO:0000256" key="10">
    <source>
        <dbReference type="ARBA" id="ARBA00075482"/>
    </source>
</evidence>
<evidence type="ECO:0000256" key="14">
    <source>
        <dbReference type="RuleBase" id="RU004135"/>
    </source>
</evidence>
<comment type="caution">
    <text evidence="13">Lacks conserved residue(s) required for the propagation of feature annotation.</text>
</comment>
<keyword evidence="13" id="KW-0067">ATP-binding</keyword>
<name>A0A2G6PFX5_9GAMM</name>
<keyword evidence="13" id="KW-0547">Nucleotide-binding</keyword>
<dbReference type="Gene3D" id="3.90.190.20">
    <property type="entry name" value="Mur ligase, C-terminal domain"/>
    <property type="match status" value="1"/>
</dbReference>
<dbReference type="EMBL" id="PDTV01000004">
    <property type="protein sequence ID" value="PIE83466.1"/>
    <property type="molecule type" value="Genomic_DNA"/>
</dbReference>
<dbReference type="GO" id="GO:0071555">
    <property type="term" value="P:cell wall organization"/>
    <property type="evidence" value="ECO:0007669"/>
    <property type="project" value="UniProtKB-KW"/>
</dbReference>
<dbReference type="Pfam" id="PF01225">
    <property type="entry name" value="Mur_ligase"/>
    <property type="match status" value="1"/>
</dbReference>
<comment type="pathway">
    <text evidence="13 14">Cell wall biogenesis; peptidoglycan biosynthesis.</text>
</comment>
<dbReference type="NCBIfam" id="NF001124">
    <property type="entry name" value="PRK00139.1-2"/>
    <property type="match status" value="1"/>
</dbReference>
<evidence type="ECO:0000256" key="11">
    <source>
        <dbReference type="ARBA" id="ARBA00076158"/>
    </source>
</evidence>
<organism evidence="19 20">
    <name type="scientific">Candidatus Contendibacter odensensis</name>
    <dbReference type="NCBI Taxonomy" id="1400860"/>
    <lineage>
        <taxon>Bacteria</taxon>
        <taxon>Pseudomonadati</taxon>
        <taxon>Pseudomonadota</taxon>
        <taxon>Gammaproteobacteria</taxon>
        <taxon>Candidatus Competibacteraceae</taxon>
        <taxon>Candidatus Contendibacter</taxon>
    </lineage>
</organism>
<evidence type="ECO:0000313" key="19">
    <source>
        <dbReference type="EMBL" id="PIE83466.1"/>
    </source>
</evidence>
<keyword evidence="6 13" id="KW-0961">Cell wall biogenesis/degradation</keyword>
<dbReference type="GO" id="GO:0009252">
    <property type="term" value="P:peptidoglycan biosynthetic process"/>
    <property type="evidence" value="ECO:0007669"/>
    <property type="project" value="UniProtKB-UniRule"/>
</dbReference>
<reference evidence="19 20" key="1">
    <citation type="submission" date="2017-10" db="EMBL/GenBank/DDBJ databases">
        <title>Novel microbial diversity and functional potential in the marine mammal oral microbiome.</title>
        <authorList>
            <person name="Dudek N.K."/>
            <person name="Sun C.L."/>
            <person name="Burstein D."/>
            <person name="Kantor R.S."/>
            <person name="Aliaga Goltsman D.S."/>
            <person name="Bik E.M."/>
            <person name="Thomas B.C."/>
            <person name="Banfield J.F."/>
            <person name="Relman D.A."/>
        </authorList>
    </citation>
    <scope>NUCLEOTIDE SEQUENCE [LARGE SCALE GENOMIC DNA]</scope>
    <source>
        <strain evidence="19">DOLJORAL78_50_517</strain>
    </source>
</reference>
<dbReference type="InterPro" id="IPR005761">
    <property type="entry name" value="UDP-N-AcMur-Glu-dNH2Pim_ligase"/>
</dbReference>
<comment type="cofactor">
    <cofactor evidence="13">
        <name>Mg(2+)</name>
        <dbReference type="ChEBI" id="CHEBI:18420"/>
    </cofactor>
</comment>
<evidence type="ECO:0000313" key="20">
    <source>
        <dbReference type="Proteomes" id="UP000229278"/>
    </source>
</evidence>
<feature type="binding site" evidence="13">
    <location>
        <begin position="138"/>
        <end position="144"/>
    </location>
    <ligand>
        <name>ATP</name>
        <dbReference type="ChEBI" id="CHEBI:30616"/>
    </ligand>
</feature>
<dbReference type="InterPro" id="IPR000713">
    <property type="entry name" value="Mur_ligase_N"/>
</dbReference>
<keyword evidence="13" id="KW-0460">Magnesium</keyword>
<dbReference type="SUPFAM" id="SSF53623">
    <property type="entry name" value="MurD-like peptide ligases, catalytic domain"/>
    <property type="match status" value="1"/>
</dbReference>
<dbReference type="GO" id="GO:0008765">
    <property type="term" value="F:UDP-N-acetylmuramoylalanyl-D-glutamate-2,6-diaminopimelate ligase activity"/>
    <property type="evidence" value="ECO:0007669"/>
    <property type="project" value="UniProtKB-UniRule"/>
</dbReference>
<evidence type="ECO:0000256" key="9">
    <source>
        <dbReference type="ARBA" id="ARBA00072883"/>
    </source>
</evidence>
<dbReference type="EC" id="6.3.2.13" evidence="8 13"/>
<dbReference type="UniPathway" id="UPA00219"/>
<feature type="binding site" evidence="13">
    <location>
        <position position="218"/>
    </location>
    <ligand>
        <name>UDP-N-acetyl-alpha-D-muramoyl-L-alanyl-D-glutamate</name>
        <dbReference type="ChEBI" id="CHEBI:83900"/>
    </ligand>
</feature>
<evidence type="ECO:0000256" key="2">
    <source>
        <dbReference type="ARBA" id="ARBA00022618"/>
    </source>
</evidence>
<feature type="binding site" evidence="13">
    <location>
        <position position="210"/>
    </location>
    <ligand>
        <name>UDP-N-acetyl-alpha-D-muramoyl-L-alanyl-D-glutamate</name>
        <dbReference type="ChEBI" id="CHEBI:83900"/>
    </ligand>
</feature>
<feature type="modified residue" description="N6-carboxylysine" evidence="13">
    <location>
        <position position="250"/>
    </location>
</feature>
<dbReference type="GO" id="GO:0051301">
    <property type="term" value="P:cell division"/>
    <property type="evidence" value="ECO:0007669"/>
    <property type="project" value="UniProtKB-KW"/>
</dbReference>
<comment type="function">
    <text evidence="13">Catalyzes the addition of meso-diaminopimelic acid to the nucleotide precursor UDP-N-acetylmuramoyl-L-alanyl-D-glutamate (UMAG) in the biosynthesis of bacterial cell-wall peptidoglycan.</text>
</comment>
<evidence type="ECO:0000259" key="18">
    <source>
        <dbReference type="Pfam" id="PF08245"/>
    </source>
</evidence>
<evidence type="ECO:0000256" key="1">
    <source>
        <dbReference type="ARBA" id="ARBA00005898"/>
    </source>
</evidence>
<keyword evidence="3 13" id="KW-0133">Cell shape</keyword>
<dbReference type="GO" id="GO:0005524">
    <property type="term" value="F:ATP binding"/>
    <property type="evidence" value="ECO:0007669"/>
    <property type="project" value="UniProtKB-UniRule"/>
</dbReference>
<feature type="binding site" evidence="13">
    <location>
        <position position="496"/>
    </location>
    <ligand>
        <name>meso-2,6-diaminopimelate</name>
        <dbReference type="ChEBI" id="CHEBI:57791"/>
    </ligand>
</feature>
<evidence type="ECO:0000256" key="8">
    <source>
        <dbReference type="ARBA" id="ARBA00066633"/>
    </source>
</evidence>
<comment type="caution">
    <text evidence="19">The sequence shown here is derived from an EMBL/GenBank/DDBJ whole genome shotgun (WGS) entry which is preliminary data.</text>
</comment>
<dbReference type="Pfam" id="PF02875">
    <property type="entry name" value="Mur_ligase_C"/>
    <property type="match status" value="1"/>
</dbReference>
<feature type="domain" description="Mur ligase C-terminal" evidence="17">
    <location>
        <begin position="367"/>
        <end position="494"/>
    </location>
</feature>
<dbReference type="HAMAP" id="MF_00208">
    <property type="entry name" value="MurE"/>
    <property type="match status" value="1"/>
</dbReference>
<dbReference type="PANTHER" id="PTHR23135">
    <property type="entry name" value="MUR LIGASE FAMILY MEMBER"/>
    <property type="match status" value="1"/>
</dbReference>
<evidence type="ECO:0000256" key="4">
    <source>
        <dbReference type="ARBA" id="ARBA00022984"/>
    </source>
</evidence>
<feature type="binding site" evidence="13">
    <location>
        <begin position="441"/>
        <end position="444"/>
    </location>
    <ligand>
        <name>meso-2,6-diaminopimelate</name>
        <dbReference type="ChEBI" id="CHEBI:57791"/>
    </ligand>
</feature>
<dbReference type="Gene3D" id="3.40.1190.10">
    <property type="entry name" value="Mur-like, catalytic domain"/>
    <property type="match status" value="1"/>
</dbReference>
<comment type="similarity">
    <text evidence="1 13">Belongs to the MurCDEF family. MurE subfamily.</text>
</comment>
<keyword evidence="13 19" id="KW-0436">Ligase</keyword>
<comment type="PTM">
    <text evidence="13">Carboxylation is probably crucial for Mg(2+) binding and, consequently, for the gamma-phosphate positioning of ATP.</text>
</comment>
<dbReference type="InterPro" id="IPR035911">
    <property type="entry name" value="MurE/MurF_N"/>
</dbReference>
<dbReference type="Pfam" id="PF08245">
    <property type="entry name" value="Mur_ligase_M"/>
    <property type="match status" value="1"/>
</dbReference>
<dbReference type="FunFam" id="3.90.190.20:FF:000006">
    <property type="entry name" value="UDP-N-acetylmuramoyl-L-alanyl-D-glutamate--2,6-diaminopimelate ligase"/>
    <property type="match status" value="1"/>
</dbReference>
<dbReference type="NCBIfam" id="NF001126">
    <property type="entry name" value="PRK00139.1-4"/>
    <property type="match status" value="1"/>
</dbReference>
<dbReference type="Proteomes" id="UP000229278">
    <property type="component" value="Unassembled WGS sequence"/>
</dbReference>
<dbReference type="InterPro" id="IPR013221">
    <property type="entry name" value="Mur_ligase_cen"/>
</dbReference>
<gene>
    <name evidence="13" type="primary">murE</name>
    <name evidence="19" type="ORF">CSA09_00920</name>
</gene>
<evidence type="ECO:0000256" key="6">
    <source>
        <dbReference type="ARBA" id="ARBA00023316"/>
    </source>
</evidence>
<proteinExistence type="inferred from homology"/>
<dbReference type="NCBIfam" id="TIGR01085">
    <property type="entry name" value="murE"/>
    <property type="match status" value="1"/>
</dbReference>
<keyword evidence="2 13" id="KW-0132">Cell division</keyword>
<feature type="binding site" evidence="13">
    <location>
        <position position="53"/>
    </location>
    <ligand>
        <name>UDP-N-acetyl-alpha-D-muramoyl-L-alanyl-D-glutamate</name>
        <dbReference type="ChEBI" id="CHEBI:83900"/>
    </ligand>
</feature>
<dbReference type="InterPro" id="IPR036615">
    <property type="entry name" value="Mur_ligase_C_dom_sf"/>
</dbReference>
<feature type="binding site" evidence="13">
    <location>
        <position position="216"/>
    </location>
    <ligand>
        <name>UDP-N-acetyl-alpha-D-muramoyl-L-alanyl-D-glutamate</name>
        <dbReference type="ChEBI" id="CHEBI:83900"/>
    </ligand>
</feature>
<evidence type="ECO:0000259" key="17">
    <source>
        <dbReference type="Pfam" id="PF02875"/>
    </source>
</evidence>
<dbReference type="AlphaFoldDB" id="A0A2G6PFX5"/>
<evidence type="ECO:0000256" key="13">
    <source>
        <dbReference type="HAMAP-Rule" id="MF_00208"/>
    </source>
</evidence>
<dbReference type="GO" id="GO:0000287">
    <property type="term" value="F:magnesium ion binding"/>
    <property type="evidence" value="ECO:0007669"/>
    <property type="project" value="UniProtKB-UniRule"/>
</dbReference>
<feature type="domain" description="Mur ligase central" evidence="18">
    <location>
        <begin position="136"/>
        <end position="344"/>
    </location>
</feature>
<protein>
    <recommendedName>
        <fullName evidence="9 13">UDP-N-acetylmuramoyl-L-alanyl-D-glutamate--2,6-diaminopimelate ligase</fullName>
        <ecNumber evidence="8 13">6.3.2.13</ecNumber>
    </recommendedName>
    <alternativeName>
        <fullName evidence="10 13">Meso-A2pm-adding enzyme</fullName>
    </alternativeName>
    <alternativeName>
        <fullName evidence="11 13">Meso-diaminopimelate-adding enzyme</fullName>
    </alternativeName>
    <alternativeName>
        <fullName evidence="12 13">UDP-MurNAc-L-Ala-D-Glu:meso-diaminopimelate ligase</fullName>
    </alternativeName>
    <alternativeName>
        <fullName evidence="13">UDP-MurNAc-tripeptide synthetase</fullName>
    </alternativeName>
    <alternativeName>
        <fullName evidence="13">UDP-N-acetylmuramyl-tripeptide synthetase</fullName>
    </alternativeName>
</protein>
<dbReference type="SUPFAM" id="SSF53244">
    <property type="entry name" value="MurD-like peptide ligases, peptide-binding domain"/>
    <property type="match status" value="1"/>
</dbReference>
<comment type="subcellular location">
    <subcellularLocation>
        <location evidence="13 14">Cytoplasm</location>
    </subcellularLocation>
</comment>
<feature type="region of interest" description="Disordered" evidence="15">
    <location>
        <begin position="1"/>
        <end position="22"/>
    </location>
</feature>
<evidence type="ECO:0000256" key="15">
    <source>
        <dbReference type="SAM" id="MobiDB-lite"/>
    </source>
</evidence>
<dbReference type="SUPFAM" id="SSF63418">
    <property type="entry name" value="MurE/MurF N-terminal domain"/>
    <property type="match status" value="1"/>
</dbReference>
<sequence length="530" mass="56959">MRSTPVTNRAGHIRHAAPVPPPTAGSLGHLLAGFTEVPRHLADQTVTGLSIDSRQIKAGHLFFALNGGQQHGLEFLDTVQAAGAHLVLWEPPYDNLPPTHDTTIPLLAVPELRQKTGLIAGRFYGEPAQKLKIVGITGTDGKTSCAHFIAQALSNTHAQSKACGILGTLGIGVYGQTQTASHTTPDPLTVQRFLAEQVANDQQYAVMEVSSHALDQGRVNGVQFAVAVLTNLARDHLDYHKTIVAYAAAKRRLFLDHQPACAVLNFDDPFGRHIATELKRTTALIAYGLGEMPEQPESFVRGKNLTLTPDGCQLQIQSSWGEGELRTGLLGRFNANNILATLATLLALDVPFDQALAQITQTVAVPGRMERLGGQSGQALAVIDYAHTPHALQAVLQALREHLKGRLWCVFGCGGDRDPGKRPLMAAVAEQYADQLIMTDDNPRSEAPAQIISDMLSGLHQPKKATVIHDRRSAILEALAGATADDIVLIAGKGHEDYQLIGDQSLPFSDHAVAHEFLYPTLQNGCLAHG</sequence>
<comment type="catalytic activity">
    <reaction evidence="7 13">
        <text>UDP-N-acetyl-alpha-D-muramoyl-L-alanyl-D-glutamate + meso-2,6-diaminopimelate + ATP = UDP-N-acetyl-alpha-D-muramoyl-L-alanyl-gamma-D-glutamyl-meso-2,6-diaminopimelate + ADP + phosphate + H(+)</text>
        <dbReference type="Rhea" id="RHEA:23676"/>
        <dbReference type="ChEBI" id="CHEBI:15378"/>
        <dbReference type="ChEBI" id="CHEBI:30616"/>
        <dbReference type="ChEBI" id="CHEBI:43474"/>
        <dbReference type="ChEBI" id="CHEBI:57791"/>
        <dbReference type="ChEBI" id="CHEBI:83900"/>
        <dbReference type="ChEBI" id="CHEBI:83905"/>
        <dbReference type="ChEBI" id="CHEBI:456216"/>
        <dbReference type="EC" id="6.3.2.13"/>
    </reaction>
</comment>
<accession>A0A2G6PFX5</accession>
<dbReference type="InterPro" id="IPR004101">
    <property type="entry name" value="Mur_ligase_C"/>
</dbReference>
<feature type="binding site" evidence="13">
    <location>
        <position position="417"/>
    </location>
    <ligand>
        <name>meso-2,6-diaminopimelate</name>
        <dbReference type="ChEBI" id="CHEBI:57791"/>
    </ligand>
</feature>
<keyword evidence="5 13" id="KW-0131">Cell cycle</keyword>
<dbReference type="InterPro" id="IPR036565">
    <property type="entry name" value="Mur-like_cat_sf"/>
</dbReference>
<dbReference type="GO" id="GO:0005737">
    <property type="term" value="C:cytoplasm"/>
    <property type="evidence" value="ECO:0007669"/>
    <property type="project" value="UniProtKB-SubCell"/>
</dbReference>
<evidence type="ECO:0000256" key="7">
    <source>
        <dbReference type="ARBA" id="ARBA00050251"/>
    </source>
</evidence>
<feature type="short sequence motif" description="Meso-diaminopimelate recognition motif" evidence="13">
    <location>
        <begin position="441"/>
        <end position="444"/>
    </location>
</feature>
<dbReference type="Gene3D" id="3.40.1390.10">
    <property type="entry name" value="MurE/MurF, N-terminal domain"/>
    <property type="match status" value="1"/>
</dbReference>
<evidence type="ECO:0000256" key="12">
    <source>
        <dbReference type="ARBA" id="ARBA00081560"/>
    </source>
</evidence>
<evidence type="ECO:0000256" key="5">
    <source>
        <dbReference type="ARBA" id="ARBA00023306"/>
    </source>
</evidence>
<dbReference type="PANTHER" id="PTHR23135:SF4">
    <property type="entry name" value="UDP-N-ACETYLMURAMOYL-L-ALANYL-D-GLUTAMATE--2,6-DIAMINOPIMELATE LIGASE MURE HOMOLOG, CHLOROPLASTIC"/>
    <property type="match status" value="1"/>
</dbReference>
<feature type="binding site" evidence="13">
    <location>
        <begin position="183"/>
        <end position="184"/>
    </location>
    <ligand>
        <name>UDP-N-acetyl-alpha-D-muramoyl-L-alanyl-D-glutamate</name>
        <dbReference type="ChEBI" id="CHEBI:83900"/>
    </ligand>
</feature>
<keyword evidence="4 13" id="KW-0573">Peptidoglycan synthesis</keyword>
<evidence type="ECO:0000256" key="3">
    <source>
        <dbReference type="ARBA" id="ARBA00022960"/>
    </source>
</evidence>
<evidence type="ECO:0000259" key="16">
    <source>
        <dbReference type="Pfam" id="PF01225"/>
    </source>
</evidence>
<feature type="binding site" evidence="13">
    <location>
        <position position="492"/>
    </location>
    <ligand>
        <name>meso-2,6-diaminopimelate</name>
        <dbReference type="ChEBI" id="CHEBI:57791"/>
    </ligand>
</feature>